<gene>
    <name evidence="10" type="ORF">CEUTPL_LOCUS1168</name>
</gene>
<evidence type="ECO:0000256" key="8">
    <source>
        <dbReference type="ARBA" id="ARBA00032729"/>
    </source>
</evidence>
<dbReference type="Gene3D" id="2.70.98.10">
    <property type="match status" value="1"/>
</dbReference>
<evidence type="ECO:0000256" key="4">
    <source>
        <dbReference type="ARBA" id="ARBA00005866"/>
    </source>
</evidence>
<evidence type="ECO:0000256" key="7">
    <source>
        <dbReference type="ARBA" id="ARBA00023235"/>
    </source>
</evidence>
<evidence type="ECO:0000256" key="2">
    <source>
        <dbReference type="ARBA" id="ARBA00001712"/>
    </source>
</evidence>
<accession>A0A9N9QJQ1</accession>
<comment type="catalytic activity">
    <reaction evidence="2">
        <text>alpha-D-galactose = beta-D-galactose</text>
        <dbReference type="Rhea" id="RHEA:28675"/>
        <dbReference type="ChEBI" id="CHEBI:27667"/>
        <dbReference type="ChEBI" id="CHEBI:28061"/>
        <dbReference type="EC" id="5.1.3.3"/>
    </reaction>
    <physiologicalReaction direction="right-to-left" evidence="2">
        <dbReference type="Rhea" id="RHEA:28677"/>
    </physiologicalReaction>
</comment>
<dbReference type="GO" id="GO:0047938">
    <property type="term" value="F:glucose-6-phosphate 1-epimerase activity"/>
    <property type="evidence" value="ECO:0007669"/>
    <property type="project" value="UniProtKB-EC"/>
</dbReference>
<dbReference type="EMBL" id="OU892277">
    <property type="protein sequence ID" value="CAG9760437.1"/>
    <property type="molecule type" value="Genomic_DNA"/>
</dbReference>
<organism evidence="10 11">
    <name type="scientific">Ceutorhynchus assimilis</name>
    <name type="common">cabbage seed weevil</name>
    <dbReference type="NCBI Taxonomy" id="467358"/>
    <lineage>
        <taxon>Eukaryota</taxon>
        <taxon>Metazoa</taxon>
        <taxon>Ecdysozoa</taxon>
        <taxon>Arthropoda</taxon>
        <taxon>Hexapoda</taxon>
        <taxon>Insecta</taxon>
        <taxon>Pterygota</taxon>
        <taxon>Neoptera</taxon>
        <taxon>Endopterygota</taxon>
        <taxon>Coleoptera</taxon>
        <taxon>Polyphaga</taxon>
        <taxon>Cucujiformia</taxon>
        <taxon>Curculionidae</taxon>
        <taxon>Ceutorhynchinae</taxon>
        <taxon>Ceutorhynchus</taxon>
    </lineage>
</organism>
<dbReference type="PANTHER" id="PTHR11122:SF13">
    <property type="entry name" value="GLUCOSE-6-PHOSPHATE 1-EPIMERASE"/>
    <property type="match status" value="1"/>
</dbReference>
<comment type="pathway">
    <text evidence="3">Carbohydrate metabolism; galactose metabolism.</text>
</comment>
<dbReference type="PANTHER" id="PTHR11122">
    <property type="entry name" value="APOSPORY-ASSOCIATED PROTEIN C-RELATED"/>
    <property type="match status" value="1"/>
</dbReference>
<comment type="catalytic activity">
    <reaction evidence="1">
        <text>alpha-D-glucose 6-phosphate = beta-D-glucose 6-phosphate</text>
        <dbReference type="Rhea" id="RHEA:16249"/>
        <dbReference type="ChEBI" id="CHEBI:58225"/>
        <dbReference type="ChEBI" id="CHEBI:58247"/>
        <dbReference type="EC" id="5.1.3.15"/>
    </reaction>
</comment>
<reference evidence="10" key="1">
    <citation type="submission" date="2022-01" db="EMBL/GenBank/DDBJ databases">
        <authorList>
            <person name="King R."/>
        </authorList>
    </citation>
    <scope>NUCLEOTIDE SEQUENCE</scope>
</reference>
<keyword evidence="11" id="KW-1185">Reference proteome</keyword>
<evidence type="ECO:0000256" key="3">
    <source>
        <dbReference type="ARBA" id="ARBA00004947"/>
    </source>
</evidence>
<proteinExistence type="inferred from homology"/>
<dbReference type="GO" id="GO:0004034">
    <property type="term" value="F:aldose 1-epimerase activity"/>
    <property type="evidence" value="ECO:0007669"/>
    <property type="project" value="UniProtKB-EC"/>
</dbReference>
<dbReference type="InterPro" id="IPR025532">
    <property type="entry name" value="G6P_1-epimerase"/>
</dbReference>
<dbReference type="InterPro" id="IPR014718">
    <property type="entry name" value="GH-type_carb-bd"/>
</dbReference>
<comment type="function">
    <text evidence="9">Mutarotase that catalyzes the interconversion of beta-D-galactose and alpha-D-galactose during galactose metabolism. Beta-D-galactose is metabolized in the liver into glucose 1-phosphate, the primary metabolic fuel, by the action of four enzymes that constitute the Leloir pathway: GALM, GALK1 (galactokinase), GALT (galactose-1-phosphate uridylyltransferase) and GALE (UDP-galactose-4'-epimerase). Involved in the maintenance of the equilibrium between the beta- and alpha-anomers of galactose, therefore ensuring a sufficient supply of the alpha-anomer for GALK1. Also active on D-glucose although shows a preference for galactose over glucose.</text>
</comment>
<comment type="similarity">
    <text evidence="4">Belongs to the glucose-6-phosphate 1-epimerase family.</text>
</comment>
<evidence type="ECO:0000313" key="11">
    <source>
        <dbReference type="Proteomes" id="UP001152799"/>
    </source>
</evidence>
<evidence type="ECO:0000313" key="10">
    <source>
        <dbReference type="EMBL" id="CAG9760437.1"/>
    </source>
</evidence>
<dbReference type="AlphaFoldDB" id="A0A9N9QJQ1"/>
<dbReference type="CDD" id="cd09020">
    <property type="entry name" value="D-hex-6-P-epi_like"/>
    <property type="match status" value="1"/>
</dbReference>
<dbReference type="EC" id="5.1.3.15" evidence="5"/>
<dbReference type="OrthoDB" id="1659429at2759"/>
<dbReference type="Proteomes" id="UP001152799">
    <property type="component" value="Chromosome 1"/>
</dbReference>
<name>A0A9N9QJQ1_9CUCU</name>
<keyword evidence="7" id="KW-0413">Isomerase</keyword>
<sequence>MAATSVVVLDRGNNTTCTINLHGATVVSWRVNNQEQLFVSKQAKFDGKEPIRGGIPFVFPQFGPWPFGPQHGFARITRWNLEKAPERLQSGDVEAIFSLMDSDFSRSSWNYQFRLTYRLILREKELHFNIAVYNPSKELTFSFNMLLHTYFKVPDVRRCQITGLQGCTFVDKTRDGSIYQEARDVVTINEWTDRIYQNTSQEHIITNVVSGRKMRIQKYNFPDTVVWNPWLDRAKDMSDFGDDEYPNMVCVESGHVSSPVILLPENQKEAFFDKNTCEPELIDALKDIPKNYANQIIDLVKQQHVEQNLNHLKKSENLIDFSSFNEEANEITPSFMESSATPNQKLRRRSTFSMSPSQSLYYSLTSDNKLGVLQKKNGYCGCHRELFPPKNDSLKKEWAASVIGAHVKRFLTRRLLKTEKVQALVATVKGVLVCAVELHCSLCLSHCIF</sequence>
<evidence type="ECO:0000256" key="9">
    <source>
        <dbReference type="ARBA" id="ARBA00045743"/>
    </source>
</evidence>
<dbReference type="GO" id="GO:0005737">
    <property type="term" value="C:cytoplasm"/>
    <property type="evidence" value="ECO:0007669"/>
    <property type="project" value="TreeGrafter"/>
</dbReference>
<evidence type="ECO:0000256" key="1">
    <source>
        <dbReference type="ARBA" id="ARBA00001096"/>
    </source>
</evidence>
<dbReference type="SUPFAM" id="SSF74650">
    <property type="entry name" value="Galactose mutarotase-like"/>
    <property type="match status" value="1"/>
</dbReference>
<protein>
    <recommendedName>
        <fullName evidence="6">Galactose mutarotase</fullName>
        <ecNumber evidence="5">5.1.3.15</ecNumber>
    </recommendedName>
    <alternativeName>
        <fullName evidence="8">Aldose 1-epimerase</fullName>
    </alternativeName>
</protein>
<evidence type="ECO:0000256" key="5">
    <source>
        <dbReference type="ARBA" id="ARBA00012083"/>
    </source>
</evidence>
<dbReference type="GO" id="GO:0005975">
    <property type="term" value="P:carbohydrate metabolic process"/>
    <property type="evidence" value="ECO:0007669"/>
    <property type="project" value="InterPro"/>
</dbReference>
<evidence type="ECO:0000256" key="6">
    <source>
        <dbReference type="ARBA" id="ARBA00021023"/>
    </source>
</evidence>
<dbReference type="Pfam" id="PF01263">
    <property type="entry name" value="Aldose_epim"/>
    <property type="match status" value="1"/>
</dbReference>
<dbReference type="InterPro" id="IPR008183">
    <property type="entry name" value="Aldose_1/G6P_1-epimerase"/>
</dbReference>
<dbReference type="InterPro" id="IPR011013">
    <property type="entry name" value="Gal_mutarotase_sf_dom"/>
</dbReference>
<dbReference type="GO" id="GO:0030246">
    <property type="term" value="F:carbohydrate binding"/>
    <property type="evidence" value="ECO:0007669"/>
    <property type="project" value="InterPro"/>
</dbReference>